<gene>
    <name evidence="1" type="ORF">J2781_001881</name>
</gene>
<protein>
    <submittedName>
        <fullName evidence="1">Uncharacterized protein</fullName>
    </submittedName>
</protein>
<evidence type="ECO:0000313" key="1">
    <source>
        <dbReference type="EMBL" id="MDR6404957.1"/>
    </source>
</evidence>
<dbReference type="Proteomes" id="UP001184853">
    <property type="component" value="Unassembled WGS sequence"/>
</dbReference>
<sequence>MISLYSCTDATIDEQTLVIRNSRALPSILLTFQYDEGKEYTPELHSNSDHESDIILSYNPSLGRYTYLGSPVKKLYLNKSDYILFSENNVIYKDDGQKESTLIRNYNQPTFSLSNTIDFNGIGGDFPVFLETTKDNLGRKVIRIKLYQ</sequence>
<dbReference type="EMBL" id="JAVDQS010000004">
    <property type="protein sequence ID" value="MDR6404957.1"/>
    <property type="molecule type" value="Genomic_DNA"/>
</dbReference>
<proteinExistence type="predicted"/>
<name>A0ABU1LE15_9FLAO</name>
<dbReference type="RefSeq" id="WP_115982879.1">
    <property type="nucleotide sequence ID" value="NZ_JAVDQS010000004.1"/>
</dbReference>
<accession>A0ABU1LE15</accession>
<reference evidence="1 2" key="1">
    <citation type="submission" date="2023-07" db="EMBL/GenBank/DDBJ databases">
        <title>Sorghum-associated microbial communities from plants grown in Nebraska, USA.</title>
        <authorList>
            <person name="Schachtman D."/>
        </authorList>
    </citation>
    <scope>NUCLEOTIDE SEQUENCE [LARGE SCALE GENOMIC DNA]</scope>
    <source>
        <strain evidence="1 2">DS1709</strain>
    </source>
</reference>
<evidence type="ECO:0000313" key="2">
    <source>
        <dbReference type="Proteomes" id="UP001184853"/>
    </source>
</evidence>
<keyword evidence="2" id="KW-1185">Reference proteome</keyword>
<organism evidence="1 2">
    <name type="scientific">Chryseobacterium geocarposphaerae</name>
    <dbReference type="NCBI Taxonomy" id="1416776"/>
    <lineage>
        <taxon>Bacteria</taxon>
        <taxon>Pseudomonadati</taxon>
        <taxon>Bacteroidota</taxon>
        <taxon>Flavobacteriia</taxon>
        <taxon>Flavobacteriales</taxon>
        <taxon>Weeksellaceae</taxon>
        <taxon>Chryseobacterium group</taxon>
        <taxon>Chryseobacterium</taxon>
    </lineage>
</organism>
<comment type="caution">
    <text evidence="1">The sequence shown here is derived from an EMBL/GenBank/DDBJ whole genome shotgun (WGS) entry which is preliminary data.</text>
</comment>